<reference evidence="5 6" key="1">
    <citation type="submission" date="2019-12" db="EMBL/GenBank/DDBJ databases">
        <authorList>
            <person name="Alioto T."/>
            <person name="Alioto T."/>
            <person name="Gomez Garrido J."/>
        </authorList>
    </citation>
    <scope>NUCLEOTIDE SEQUENCE [LARGE SCALE GENOMIC DNA]</scope>
</reference>
<dbReference type="Pfam" id="PF14551">
    <property type="entry name" value="MCM_N"/>
    <property type="match status" value="1"/>
</dbReference>
<dbReference type="Pfam" id="PF04784">
    <property type="entry name" value="DUF547"/>
    <property type="match status" value="1"/>
</dbReference>
<feature type="domain" description="MCM N-terminal" evidence="4">
    <location>
        <begin position="504"/>
        <end position="574"/>
    </location>
</feature>
<dbReference type="InterPro" id="IPR025757">
    <property type="entry name" value="MIP1_Leuzipper"/>
</dbReference>
<feature type="domain" description="DUF547" evidence="2">
    <location>
        <begin position="329"/>
        <end position="460"/>
    </location>
</feature>
<evidence type="ECO:0008006" key="7">
    <source>
        <dbReference type="Google" id="ProtNLM"/>
    </source>
</evidence>
<feature type="domain" description="Ternary complex factor MIP1 leucine-zipper" evidence="3">
    <location>
        <begin position="71"/>
        <end position="114"/>
    </location>
</feature>
<name>A0A8S0S569_OLEEU</name>
<proteinExistence type="predicted"/>
<sequence length="683" mass="76773">MECPSPLPPLPLDYSLQRAYNSQLLKDDVLNVSPRPSHHLNPTIHMGRTFVDKSSICWDSRKEQCFESVAASLSDSMPTSKSLAELVNEIATLEFEIMQLERYLLSLYRTVFQQQFPCSLGNQGTSLQKMSETPQVKAEKLSPIMELDMLKGFNDNQSQSSPSSAFAHSNDLMTVATPKSSSRREKNNVYSPHGPHRSLAYHLGNSRIDDALNYPDRLSVEIIRCISSIYCKLANPTPTQKGYSVSSTSSFRSSSTFSPRDLSGSWSPQCNDEVTEHYDFEGLKQENGPYAAMIEVRKLCLDDESYNYAAKMLQKFRSLVKGLEKVDPKKMRRKEKLAFWIDIHNALVMHAYLAYGTQNYIKSTSIMKAAYNVDGHSINAYDIQSSILGIRPHYSTPWLQTLLSPGKKFKTGSGNHPYAIEYPELLVHFALCSRADSDPAVRLYTANNVLHDLKVAKEEHLLIVTDPNHRRRTNGSERRSQDCAQANFPEVFRTNKLNVELKKSFDKMFAQNRHRCLINLAHFYHFREGSDLARRLLQNPSEYVQPLCDSVTDMVRGMNAKYLKEGEQIMVGLEGPFVSRRVTPRELLSGFIGSMSQAGTTDAGSVVRPKVVKSVHFCPATEKFTLREYRDITSNMGLPTGSMYPTQLLIRAVAVVVEAAVPVAVGEADTLALVEQTVVVEAH</sequence>
<dbReference type="InterPro" id="IPR006869">
    <property type="entry name" value="DUF547"/>
</dbReference>
<dbReference type="AlphaFoldDB" id="A0A8S0S569"/>
<dbReference type="Pfam" id="PF14389">
    <property type="entry name" value="Lzipper-MIP1"/>
    <property type="match status" value="1"/>
</dbReference>
<evidence type="ECO:0000256" key="1">
    <source>
        <dbReference type="SAM" id="MobiDB-lite"/>
    </source>
</evidence>
<gene>
    <name evidence="5" type="ORF">OLEA9_A002494</name>
</gene>
<accession>A0A8S0S569</accession>
<evidence type="ECO:0000259" key="2">
    <source>
        <dbReference type="Pfam" id="PF04784"/>
    </source>
</evidence>
<evidence type="ECO:0000259" key="4">
    <source>
        <dbReference type="Pfam" id="PF14551"/>
    </source>
</evidence>
<protein>
    <recommendedName>
        <fullName evidence="7">DUF547 domain-containing protein</fullName>
    </recommendedName>
</protein>
<dbReference type="InterPro" id="IPR012340">
    <property type="entry name" value="NA-bd_OB-fold"/>
</dbReference>
<organism evidence="5 6">
    <name type="scientific">Olea europaea subsp. europaea</name>
    <dbReference type="NCBI Taxonomy" id="158383"/>
    <lineage>
        <taxon>Eukaryota</taxon>
        <taxon>Viridiplantae</taxon>
        <taxon>Streptophyta</taxon>
        <taxon>Embryophyta</taxon>
        <taxon>Tracheophyta</taxon>
        <taxon>Spermatophyta</taxon>
        <taxon>Magnoliopsida</taxon>
        <taxon>eudicotyledons</taxon>
        <taxon>Gunneridae</taxon>
        <taxon>Pentapetalae</taxon>
        <taxon>asterids</taxon>
        <taxon>lamiids</taxon>
        <taxon>Lamiales</taxon>
        <taxon>Oleaceae</taxon>
        <taxon>Oleeae</taxon>
        <taxon>Olea</taxon>
    </lineage>
</organism>
<evidence type="ECO:0000259" key="3">
    <source>
        <dbReference type="Pfam" id="PF14389"/>
    </source>
</evidence>
<dbReference type="PANTHER" id="PTHR23054">
    <property type="entry name" value="TERNARY COMPLEX FACTOR MIP1, LEUCINE-ZIPPER-RELATED"/>
    <property type="match status" value="1"/>
</dbReference>
<dbReference type="Proteomes" id="UP000594638">
    <property type="component" value="Unassembled WGS sequence"/>
</dbReference>
<dbReference type="SUPFAM" id="SSF50249">
    <property type="entry name" value="Nucleic acid-binding proteins"/>
    <property type="match status" value="1"/>
</dbReference>
<dbReference type="OrthoDB" id="418495at2759"/>
<feature type="region of interest" description="Disordered" evidence="1">
    <location>
        <begin position="175"/>
        <end position="194"/>
    </location>
</feature>
<dbReference type="InterPro" id="IPR027925">
    <property type="entry name" value="MCM_N"/>
</dbReference>
<evidence type="ECO:0000313" key="6">
    <source>
        <dbReference type="Proteomes" id="UP000594638"/>
    </source>
</evidence>
<evidence type="ECO:0000313" key="5">
    <source>
        <dbReference type="EMBL" id="CAA2986810.1"/>
    </source>
</evidence>
<comment type="caution">
    <text evidence="5">The sequence shown here is derived from an EMBL/GenBank/DDBJ whole genome shotgun (WGS) entry which is preliminary data.</text>
</comment>
<dbReference type="Gramene" id="OE9A002494T2">
    <property type="protein sequence ID" value="OE9A002494C2"/>
    <property type="gene ID" value="OE9A002494"/>
</dbReference>
<dbReference type="PANTHER" id="PTHR23054:SF15">
    <property type="entry name" value="OS08G0515700 PROTEIN"/>
    <property type="match status" value="1"/>
</dbReference>
<dbReference type="Gene3D" id="3.30.1640.10">
    <property type="entry name" value="mini-chromosome maintenance (MCM) complex, chain A, domain 1"/>
    <property type="match status" value="1"/>
</dbReference>
<dbReference type="EMBL" id="CACTIH010003888">
    <property type="protein sequence ID" value="CAA2986810.1"/>
    <property type="molecule type" value="Genomic_DNA"/>
</dbReference>
<keyword evidence="6" id="KW-1185">Reference proteome</keyword>